<dbReference type="AlphaFoldDB" id="A0A2U1UWD3"/>
<name>A0A2U1UWD3_9GAMM</name>
<feature type="transmembrane region" description="Helical" evidence="1">
    <location>
        <begin position="37"/>
        <end position="59"/>
    </location>
</feature>
<accession>A0A2U1UWD3</accession>
<evidence type="ECO:0000313" key="5">
    <source>
        <dbReference type="Proteomes" id="UP000303847"/>
    </source>
</evidence>
<dbReference type="RefSeq" id="WP_009113950.1">
    <property type="nucleotide sequence ID" value="NZ_CP034036.1"/>
</dbReference>
<keyword evidence="1" id="KW-1133">Transmembrane helix</keyword>
<gene>
    <name evidence="2" type="ORF">DDT54_01260</name>
    <name evidence="3" type="ORF">EH206_16460</name>
</gene>
<evidence type="ECO:0000313" key="2">
    <source>
        <dbReference type="EMBL" id="PWC25983.1"/>
    </source>
</evidence>
<dbReference type="EMBL" id="QDKK01000001">
    <property type="protein sequence ID" value="PWC25983.1"/>
    <property type="molecule type" value="Genomic_DNA"/>
</dbReference>
<reference evidence="3 5" key="2">
    <citation type="submission" date="2018-11" db="EMBL/GenBank/DDBJ databases">
        <title>Genome sequences of Brenneria nigrifluens and Brenneria rubrifaciens.</title>
        <authorList>
            <person name="Poret-Peterson A.T."/>
            <person name="McClean A.E."/>
            <person name="Kluepfel D.A."/>
        </authorList>
    </citation>
    <scope>NUCLEOTIDE SEQUENCE [LARGE SCALE GENOMIC DNA]</scope>
    <source>
        <strain evidence="3 5">ATCC 13028</strain>
    </source>
</reference>
<keyword evidence="1" id="KW-0812">Transmembrane</keyword>
<keyword evidence="5" id="KW-1185">Reference proteome</keyword>
<dbReference type="Proteomes" id="UP000303847">
    <property type="component" value="Chromosome"/>
</dbReference>
<keyword evidence="1" id="KW-0472">Membrane</keyword>
<proteinExistence type="predicted"/>
<dbReference type="EMBL" id="CP034036">
    <property type="protein sequence ID" value="QCR05633.1"/>
    <property type="molecule type" value="Genomic_DNA"/>
</dbReference>
<organism evidence="2 4">
    <name type="scientific">Brenneria nigrifluens DSM 30175 = ATCC 13028</name>
    <dbReference type="NCBI Taxonomy" id="1121120"/>
    <lineage>
        <taxon>Bacteria</taxon>
        <taxon>Pseudomonadati</taxon>
        <taxon>Pseudomonadota</taxon>
        <taxon>Gammaproteobacteria</taxon>
        <taxon>Enterobacterales</taxon>
        <taxon>Pectobacteriaceae</taxon>
        <taxon>Brenneria</taxon>
    </lineage>
</organism>
<sequence length="92" mass="10013">MEKSLTVYGWMIMTLFGGAYIGAIVAWTIYSIHNSDPLAWVLMIGGGVVAITIVAALIAWLIQPLIVVSGMIFGGVGSLLSYLIRRYRRSHA</sequence>
<feature type="transmembrane region" description="Helical" evidence="1">
    <location>
        <begin position="6"/>
        <end position="30"/>
    </location>
</feature>
<feature type="transmembrane region" description="Helical" evidence="1">
    <location>
        <begin position="65"/>
        <end position="84"/>
    </location>
</feature>
<evidence type="ECO:0000313" key="4">
    <source>
        <dbReference type="Proteomes" id="UP000295985"/>
    </source>
</evidence>
<reference evidence="2 4" key="1">
    <citation type="submission" date="2018-04" db="EMBL/GenBank/DDBJ databases">
        <title>Brenneria corticis sp.nov.</title>
        <authorList>
            <person name="Li Y."/>
        </authorList>
    </citation>
    <scope>NUCLEOTIDE SEQUENCE [LARGE SCALE GENOMIC DNA]</scope>
    <source>
        <strain evidence="2 4">LMG 2694</strain>
    </source>
</reference>
<protein>
    <submittedName>
        <fullName evidence="2">Uncharacterized protein</fullName>
    </submittedName>
</protein>
<evidence type="ECO:0000313" key="3">
    <source>
        <dbReference type="EMBL" id="QCR05633.1"/>
    </source>
</evidence>
<dbReference type="Proteomes" id="UP000295985">
    <property type="component" value="Unassembled WGS sequence"/>
</dbReference>
<evidence type="ECO:0000256" key="1">
    <source>
        <dbReference type="SAM" id="Phobius"/>
    </source>
</evidence>